<feature type="compositionally biased region" description="Basic residues" evidence="3">
    <location>
        <begin position="267"/>
        <end position="286"/>
    </location>
</feature>
<dbReference type="InterPro" id="IPR027417">
    <property type="entry name" value="P-loop_NTPase"/>
</dbReference>
<feature type="region of interest" description="Disordered" evidence="3">
    <location>
        <begin position="458"/>
        <end position="494"/>
    </location>
</feature>
<feature type="compositionally biased region" description="Basic residues" evidence="3">
    <location>
        <begin position="387"/>
        <end position="399"/>
    </location>
</feature>
<dbReference type="InterPro" id="IPR015760">
    <property type="entry name" value="TIF_IF2"/>
</dbReference>
<evidence type="ECO:0000256" key="2">
    <source>
        <dbReference type="ARBA" id="ARBA00023134"/>
    </source>
</evidence>
<comment type="caution">
    <text evidence="4">The sequence shown here is derived from an EMBL/GenBank/DDBJ whole genome shotgun (WGS) entry which is preliminary data.</text>
</comment>
<feature type="region of interest" description="Disordered" evidence="3">
    <location>
        <begin position="242"/>
        <end position="405"/>
    </location>
</feature>
<dbReference type="PANTHER" id="PTHR43381">
    <property type="entry name" value="TRANSLATION INITIATION FACTOR IF-2-RELATED"/>
    <property type="match status" value="1"/>
</dbReference>
<feature type="compositionally biased region" description="Basic and acidic residues" evidence="3">
    <location>
        <begin position="345"/>
        <end position="386"/>
    </location>
</feature>
<dbReference type="EMBL" id="BMAO01009364">
    <property type="protein sequence ID" value="GFR30427.1"/>
    <property type="molecule type" value="Genomic_DNA"/>
</dbReference>
<reference evidence="4" key="1">
    <citation type="submission" date="2020-07" db="EMBL/GenBank/DDBJ databases">
        <title>Multicomponent nature underlies the extraordinary mechanical properties of spider dragline silk.</title>
        <authorList>
            <person name="Kono N."/>
            <person name="Nakamura H."/>
            <person name="Mori M."/>
            <person name="Yoshida Y."/>
            <person name="Ohtoshi R."/>
            <person name="Malay A.D."/>
            <person name="Moran D.A.P."/>
            <person name="Tomita M."/>
            <person name="Numata K."/>
            <person name="Arakawa K."/>
        </authorList>
    </citation>
    <scope>NUCLEOTIDE SEQUENCE</scope>
</reference>
<protein>
    <submittedName>
        <fullName evidence="4">Eukaryotic translation initiation factor 5B</fullName>
    </submittedName>
</protein>
<keyword evidence="1" id="KW-0547">Nucleotide-binding</keyword>
<name>A0A8X6M3B5_TRICU</name>
<evidence type="ECO:0000313" key="4">
    <source>
        <dbReference type="EMBL" id="GFR30427.1"/>
    </source>
</evidence>
<dbReference type="SUPFAM" id="SSF52540">
    <property type="entry name" value="P-loop containing nucleoside triphosphate hydrolases"/>
    <property type="match status" value="1"/>
</dbReference>
<feature type="non-terminal residue" evidence="4">
    <location>
        <position position="648"/>
    </location>
</feature>
<evidence type="ECO:0000313" key="5">
    <source>
        <dbReference type="Proteomes" id="UP000887116"/>
    </source>
</evidence>
<keyword evidence="2" id="KW-0342">GTP-binding</keyword>
<evidence type="ECO:0000256" key="3">
    <source>
        <dbReference type="SAM" id="MobiDB-lite"/>
    </source>
</evidence>
<dbReference type="Gene3D" id="3.40.50.300">
    <property type="entry name" value="P-loop containing nucleotide triphosphate hydrolases"/>
    <property type="match status" value="1"/>
</dbReference>
<feature type="compositionally biased region" description="Basic and acidic residues" evidence="3">
    <location>
        <begin position="310"/>
        <end position="329"/>
    </location>
</feature>
<keyword evidence="4" id="KW-0396">Initiation factor</keyword>
<dbReference type="GO" id="GO:0005525">
    <property type="term" value="F:GTP binding"/>
    <property type="evidence" value="ECO:0007669"/>
    <property type="project" value="UniProtKB-KW"/>
</dbReference>
<evidence type="ECO:0000256" key="1">
    <source>
        <dbReference type="ARBA" id="ARBA00022741"/>
    </source>
</evidence>
<organism evidence="4 5">
    <name type="scientific">Trichonephila clavata</name>
    <name type="common">Joro spider</name>
    <name type="synonym">Nephila clavata</name>
    <dbReference type="NCBI Taxonomy" id="2740835"/>
    <lineage>
        <taxon>Eukaryota</taxon>
        <taxon>Metazoa</taxon>
        <taxon>Ecdysozoa</taxon>
        <taxon>Arthropoda</taxon>
        <taxon>Chelicerata</taxon>
        <taxon>Arachnida</taxon>
        <taxon>Araneae</taxon>
        <taxon>Araneomorphae</taxon>
        <taxon>Entelegynae</taxon>
        <taxon>Araneoidea</taxon>
        <taxon>Nephilidae</taxon>
        <taxon>Trichonephila</taxon>
    </lineage>
</organism>
<dbReference type="PANTHER" id="PTHR43381:SF4">
    <property type="entry name" value="EUKARYOTIC TRANSLATION INITIATION FACTOR 5B"/>
    <property type="match status" value="1"/>
</dbReference>
<proteinExistence type="predicted"/>
<dbReference type="Proteomes" id="UP000887116">
    <property type="component" value="Unassembled WGS sequence"/>
</dbReference>
<dbReference type="OrthoDB" id="6430596at2759"/>
<keyword evidence="4" id="KW-0648">Protein biosynthesis</keyword>
<dbReference type="GO" id="GO:0003743">
    <property type="term" value="F:translation initiation factor activity"/>
    <property type="evidence" value="ECO:0007669"/>
    <property type="project" value="UniProtKB-KW"/>
</dbReference>
<feature type="region of interest" description="Disordered" evidence="3">
    <location>
        <begin position="1"/>
        <end position="74"/>
    </location>
</feature>
<sequence length="648" mass="72629">MGKNRKNKQVGDQAQIDSHDDDHNAKAPEEFLTTDDFQVVHNKRHHSKKSPDDQENKGFLSRPRCHSSQFTDGEEDLVGCHSSFWTVRSQKLSSENIIETVSSAAVSESTISCQQEAVHTSEKLEKSSSSNGYIEVLENGSGDYLSQEIESFQKLSLNENVPIVNQTPVSESLESSLSEVNGKKLIKELESEDSKEKFLNKDQDIIVNQIVGLEENGCKTESLEKETQFLVQIEETNGTHISASEVAINGSEDTDETRIVGSESHSVKTHAQKKQEKKARNNKQKKCGNGIGSPKIERKVRTNSSSSDISEAHAVNEDESEHEKHDCGKKDRKRPNKKQLAAIHEAVRKAKEEEERRKLDLETQRRLAEEAEKQAHEMQRLEQERKEKKKLKEKQKREKLKAEGRILSKSLKQSRARLAATLEAFRQLGVDVPEMGEKTPHGPPLGNSKTFHRMRLYSCPSDSSTVNTTERHKSESLSSQESNKDSLSDLPSSFDSKDSWDLNEIRGVEIRAVESDIGHYSCSEESDVIDEERSAFGPPKAKDLVAAKLKDSLEKSNLAKFKTGNPNTIVSEEKKDSARLRSPVICVLGHVDTGKTKLLDYIRKTHVQDFEAGGITQQIGATMIPQDALKEKCKMVKNFSSFELKVPG</sequence>
<accession>A0A8X6M3B5</accession>
<dbReference type="AlphaFoldDB" id="A0A8X6M3B5"/>
<gene>
    <name evidence="4" type="primary">EIF5B</name>
    <name evidence="4" type="ORF">TNCT_724421</name>
</gene>
<feature type="compositionally biased region" description="Basic and acidic residues" evidence="3">
    <location>
        <begin position="17"/>
        <end position="29"/>
    </location>
</feature>
<dbReference type="GO" id="GO:0005739">
    <property type="term" value="C:mitochondrion"/>
    <property type="evidence" value="ECO:0007669"/>
    <property type="project" value="TreeGrafter"/>
</dbReference>
<keyword evidence="5" id="KW-1185">Reference proteome</keyword>